<dbReference type="AlphaFoldDB" id="A0A0K1PUV8"/>
<accession>A0A0K1PUV8</accession>
<dbReference type="EMBL" id="CP012333">
    <property type="protein sequence ID" value="AKU97161.1"/>
    <property type="molecule type" value="Genomic_DNA"/>
</dbReference>
<proteinExistence type="predicted"/>
<evidence type="ECO:0000313" key="2">
    <source>
        <dbReference type="Proteomes" id="UP000064967"/>
    </source>
</evidence>
<dbReference type="RefSeq" id="WP_146648342.1">
    <property type="nucleotide sequence ID" value="NZ_CP012333.1"/>
</dbReference>
<protein>
    <recommendedName>
        <fullName evidence="3">Lipoprotein</fullName>
    </recommendedName>
</protein>
<gene>
    <name evidence="1" type="ORF">AKJ09_03825</name>
</gene>
<evidence type="ECO:0000313" key="1">
    <source>
        <dbReference type="EMBL" id="AKU97161.1"/>
    </source>
</evidence>
<keyword evidence="2" id="KW-1185">Reference proteome</keyword>
<dbReference type="KEGG" id="llu:AKJ09_03825"/>
<name>A0A0K1PUV8_9BACT</name>
<reference evidence="1 2" key="1">
    <citation type="submission" date="2015-08" db="EMBL/GenBank/DDBJ databases">
        <authorList>
            <person name="Babu N.S."/>
            <person name="Beckwith C.J."/>
            <person name="Beseler K.G."/>
            <person name="Brison A."/>
            <person name="Carone J.V."/>
            <person name="Caskin T.P."/>
            <person name="Diamond M."/>
            <person name="Durham M.E."/>
            <person name="Foxe J.M."/>
            <person name="Go M."/>
            <person name="Henderson B.A."/>
            <person name="Jones I.B."/>
            <person name="McGettigan J.A."/>
            <person name="Micheletti S.J."/>
            <person name="Nasrallah M.E."/>
            <person name="Ortiz D."/>
            <person name="Piller C.R."/>
            <person name="Privatt S.R."/>
            <person name="Schneider S.L."/>
            <person name="Sharp S."/>
            <person name="Smith T.C."/>
            <person name="Stanton J.D."/>
            <person name="Ullery H.E."/>
            <person name="Wilson R.J."/>
            <person name="Serrano M.G."/>
            <person name="Buck G."/>
            <person name="Lee V."/>
            <person name="Wang Y."/>
            <person name="Carvalho R."/>
            <person name="Voegtly L."/>
            <person name="Shi R."/>
            <person name="Duckworth R."/>
            <person name="Johnson A."/>
            <person name="Loviza R."/>
            <person name="Walstead R."/>
            <person name="Shah Z."/>
            <person name="Kiflezghi M."/>
            <person name="Wade K."/>
            <person name="Ball S.L."/>
            <person name="Bradley K.W."/>
            <person name="Asai D.J."/>
            <person name="Bowman C.A."/>
            <person name="Russell D.A."/>
            <person name="Pope W.H."/>
            <person name="Jacobs-Sera D."/>
            <person name="Hendrix R.W."/>
            <person name="Hatfull G.F."/>
        </authorList>
    </citation>
    <scope>NUCLEOTIDE SEQUENCE [LARGE SCALE GENOMIC DNA]</scope>
    <source>
        <strain evidence="1 2">DSM 27648</strain>
    </source>
</reference>
<sequence>MKRAVLGALVTLSLVACHKSIPAGTYSGTYVGMYRTTVDGKGSNLPQSGTVDVVVEGSGSSFTVHFQQCALAAEGTSKGVAIHGQKCTLDIAGKPTLIENVDGTVTYDGKSDLKLVLTGKGPGSADPENWSMSFTGIKKK</sequence>
<organism evidence="1 2">
    <name type="scientific">Labilithrix luteola</name>
    <dbReference type="NCBI Taxonomy" id="1391654"/>
    <lineage>
        <taxon>Bacteria</taxon>
        <taxon>Pseudomonadati</taxon>
        <taxon>Myxococcota</taxon>
        <taxon>Polyangia</taxon>
        <taxon>Polyangiales</taxon>
        <taxon>Labilitrichaceae</taxon>
        <taxon>Labilithrix</taxon>
    </lineage>
</organism>
<dbReference type="Proteomes" id="UP000064967">
    <property type="component" value="Chromosome"/>
</dbReference>
<dbReference type="PROSITE" id="PS51257">
    <property type="entry name" value="PROKAR_LIPOPROTEIN"/>
    <property type="match status" value="1"/>
</dbReference>
<dbReference type="STRING" id="1391654.AKJ09_03825"/>
<evidence type="ECO:0008006" key="3">
    <source>
        <dbReference type="Google" id="ProtNLM"/>
    </source>
</evidence>